<dbReference type="PANTHER" id="PTHR15332">
    <property type="entry name" value="PROPROTEIN CONVERTASE SUBTILISIN_KEXIN TYPE 5-LIKE"/>
    <property type="match status" value="1"/>
</dbReference>
<dbReference type="AlphaFoldDB" id="A0A8S1RRJ3"/>
<dbReference type="InterPro" id="IPR000742">
    <property type="entry name" value="EGF"/>
</dbReference>
<name>A0A8S1RRJ3_9CILI</name>
<feature type="domain" description="EGF-like" evidence="1">
    <location>
        <begin position="451"/>
        <end position="494"/>
    </location>
</feature>
<feature type="domain" description="EGF-like" evidence="1">
    <location>
        <begin position="495"/>
        <end position="524"/>
    </location>
</feature>
<dbReference type="OrthoDB" id="304080at2759"/>
<protein>
    <recommendedName>
        <fullName evidence="1">EGF-like domain-containing protein</fullName>
    </recommendedName>
</protein>
<accession>A0A8S1RRJ3</accession>
<organism evidence="2 3">
    <name type="scientific">Paramecium sonneborni</name>
    <dbReference type="NCBI Taxonomy" id="65129"/>
    <lineage>
        <taxon>Eukaryota</taxon>
        <taxon>Sar</taxon>
        <taxon>Alveolata</taxon>
        <taxon>Ciliophora</taxon>
        <taxon>Intramacronucleata</taxon>
        <taxon>Oligohymenophorea</taxon>
        <taxon>Peniculida</taxon>
        <taxon>Parameciidae</taxon>
        <taxon>Paramecium</taxon>
    </lineage>
</organism>
<dbReference type="SMART" id="SM00181">
    <property type="entry name" value="EGF"/>
    <property type="match status" value="4"/>
</dbReference>
<dbReference type="PANTHER" id="PTHR15332:SF175">
    <property type="entry name" value="PROPROTEIN CONVERTASE SUBTILISIN_KEXIN TYPE 5-LIKE"/>
    <property type="match status" value="1"/>
</dbReference>
<proteinExistence type="predicted"/>
<dbReference type="Proteomes" id="UP000692954">
    <property type="component" value="Unassembled WGS sequence"/>
</dbReference>
<feature type="domain" description="EGF-like" evidence="1">
    <location>
        <begin position="324"/>
        <end position="364"/>
    </location>
</feature>
<dbReference type="SMART" id="SM00261">
    <property type="entry name" value="FU"/>
    <property type="match status" value="6"/>
</dbReference>
<sequence>MMIQRITLYAQNVITHGKNVQNSSEKVACTECPETRIPSNPLVGNYECVCQFSNFFDDGYSLKCRQCDLTCNTCNGPLSSNCLTCDNSYRQLEFSTFSCPDYYYDIEQLQCASIFAKKYQKDVTFLFKNVSIILKMVEWFVLIFILEYQKVKYVNVLMDIMKNQINHNFRNALRNAKLVKLQRTDVQLVHLILFVFYIQQRVVSVLQNYMIKKTKSPVKNVTLNANYGEDQCLSCDSITNRELKLNQCQCKPHYFEIQVQECQICSAFCYECQNNFDNCTSCNDDRYLDGSTCKCTAKIFGAAIGTFDFNGQVKCQKCNYSCGSCDGSDATDCFTCIENENRYQVGNTCVCKDGYFNSGLPVCEKCGYKCKNCKQKADNCISCKDNTFRIFISGSNKCSCIQRYYDDGKNELCSIESNRTFNEQLFTCDCNIGYYDSGIEICQKCHYSCLNCSSGDYNSCIQCVDSKTSNRAFHNNTCQCLLGYYDDGKLIQCQKCDMQCLNCIDQSYQCLSCPQTRNILSNCKCAEGYYSFKAMNNIDFQLLLIFINKNRSSFSFKVIS</sequence>
<dbReference type="InterPro" id="IPR006212">
    <property type="entry name" value="Furin_repeat"/>
</dbReference>
<gene>
    <name evidence="2" type="ORF">PSON_ATCC_30995.1.T2410015</name>
</gene>
<keyword evidence="3" id="KW-1185">Reference proteome</keyword>
<dbReference type="EMBL" id="CAJJDN010000241">
    <property type="protein sequence ID" value="CAD8129739.1"/>
    <property type="molecule type" value="Genomic_DNA"/>
</dbReference>
<reference evidence="2" key="1">
    <citation type="submission" date="2021-01" db="EMBL/GenBank/DDBJ databases">
        <authorList>
            <consortium name="Genoscope - CEA"/>
            <person name="William W."/>
        </authorList>
    </citation>
    <scope>NUCLEOTIDE SEQUENCE</scope>
</reference>
<evidence type="ECO:0000313" key="3">
    <source>
        <dbReference type="Proteomes" id="UP000692954"/>
    </source>
</evidence>
<feature type="domain" description="EGF-like" evidence="1">
    <location>
        <begin position="382"/>
        <end position="443"/>
    </location>
</feature>
<evidence type="ECO:0000313" key="2">
    <source>
        <dbReference type="EMBL" id="CAD8129739.1"/>
    </source>
</evidence>
<comment type="caution">
    <text evidence="2">The sequence shown here is derived from an EMBL/GenBank/DDBJ whole genome shotgun (WGS) entry which is preliminary data.</text>
</comment>
<evidence type="ECO:0000259" key="1">
    <source>
        <dbReference type="SMART" id="SM00181"/>
    </source>
</evidence>